<dbReference type="Pfam" id="PF00448">
    <property type="entry name" value="SRP54"/>
    <property type="match status" value="1"/>
</dbReference>
<dbReference type="PANTHER" id="PTHR43134:SF3">
    <property type="entry name" value="FLAGELLAR BIOSYNTHESIS PROTEIN FLHF"/>
    <property type="match status" value="1"/>
</dbReference>
<dbReference type="AlphaFoldDB" id="A0A060NH39"/>
<evidence type="ECO:0000259" key="16">
    <source>
        <dbReference type="SMART" id="SM00962"/>
    </source>
</evidence>
<comment type="function">
    <text evidence="12">Necessary for flagellar biosynthesis. May be involved in translocation of the flagellum.</text>
</comment>
<evidence type="ECO:0000313" key="18">
    <source>
        <dbReference type="Proteomes" id="UP000067461"/>
    </source>
</evidence>
<dbReference type="GO" id="GO:0006614">
    <property type="term" value="P:SRP-dependent cotranslational protein targeting to membrane"/>
    <property type="evidence" value="ECO:0007669"/>
    <property type="project" value="UniProtKB-UniRule"/>
</dbReference>
<name>A0A060NH39_9BURK</name>
<keyword evidence="4" id="KW-0813">Transport</keyword>
<evidence type="ECO:0000256" key="8">
    <source>
        <dbReference type="ARBA" id="ARBA00022927"/>
    </source>
</evidence>
<feature type="region of interest" description="Disordered" evidence="14">
    <location>
        <begin position="122"/>
        <end position="196"/>
    </location>
</feature>
<dbReference type="OrthoDB" id="9778554at2"/>
<dbReference type="SMART" id="SM00382">
    <property type="entry name" value="AAA"/>
    <property type="match status" value="1"/>
</dbReference>
<dbReference type="EMBL" id="AP014568">
    <property type="protein sequence ID" value="BAO80337.1"/>
    <property type="molecule type" value="Genomic_DNA"/>
</dbReference>
<keyword evidence="18" id="KW-1185">Reference proteome</keyword>
<dbReference type="InterPro" id="IPR000897">
    <property type="entry name" value="SRP54_GTPase_dom"/>
</dbReference>
<feature type="compositionally biased region" description="Basic and acidic residues" evidence="14">
    <location>
        <begin position="156"/>
        <end position="169"/>
    </location>
</feature>
<dbReference type="HOGENOM" id="CLU_009301_11_5_4"/>
<evidence type="ECO:0000256" key="11">
    <source>
        <dbReference type="ARBA" id="ARBA00023225"/>
    </source>
</evidence>
<dbReference type="GO" id="GO:0005886">
    <property type="term" value="C:plasma membrane"/>
    <property type="evidence" value="ECO:0007669"/>
    <property type="project" value="UniProtKB-SubCell"/>
</dbReference>
<dbReference type="GO" id="GO:0015031">
    <property type="term" value="P:protein transport"/>
    <property type="evidence" value="ECO:0007669"/>
    <property type="project" value="UniProtKB-KW"/>
</dbReference>
<dbReference type="InterPro" id="IPR027417">
    <property type="entry name" value="P-loop_NTPase"/>
</dbReference>
<reference evidence="17 18" key="1">
    <citation type="journal article" date="2014" name="Nat. Commun.">
        <title>Physiological and genomic features of highly alkaliphilic hydrogen-utilizing Betaproteobacteria from a continental serpentinizing site.</title>
        <authorList>
            <person name="Suzuki S."/>
            <person name="Kuenen J.G."/>
            <person name="Schipper K."/>
            <person name="van der Velde S."/>
            <person name="Ishii S."/>
            <person name="Wu A."/>
            <person name="Sorokin D.Y."/>
            <person name="Tenney A."/>
            <person name="Meng X.Y."/>
            <person name="Morrill P.L."/>
            <person name="Kamagata Y."/>
            <person name="Muyzer G."/>
            <person name="Nealson K.H."/>
        </authorList>
    </citation>
    <scope>NUCLEOTIDE SEQUENCE [LARGE SCALE GENOMIC DNA]</scope>
    <source>
        <strain evidence="17 18">A1</strain>
    </source>
</reference>
<dbReference type="GO" id="GO:0044781">
    <property type="term" value="P:bacterial-type flagellum organization"/>
    <property type="evidence" value="ECO:0007669"/>
    <property type="project" value="UniProtKB-UniRule"/>
</dbReference>
<dbReference type="InterPro" id="IPR047040">
    <property type="entry name" value="FlhF__GTPase_dom"/>
</dbReference>
<evidence type="ECO:0000313" key="17">
    <source>
        <dbReference type="EMBL" id="BAO80337.1"/>
    </source>
</evidence>
<keyword evidence="17" id="KW-0966">Cell projection</keyword>
<organism evidence="17 18">
    <name type="scientific">Serpentinimonas raichei</name>
    <dbReference type="NCBI Taxonomy" id="1458425"/>
    <lineage>
        <taxon>Bacteria</taxon>
        <taxon>Pseudomonadati</taxon>
        <taxon>Pseudomonadota</taxon>
        <taxon>Betaproteobacteria</taxon>
        <taxon>Burkholderiales</taxon>
        <taxon>Comamonadaceae</taxon>
        <taxon>Serpentinimonas</taxon>
    </lineage>
</organism>
<dbReference type="Gene3D" id="3.40.50.300">
    <property type="entry name" value="P-loop containing nucleotide triphosphate hydrolases"/>
    <property type="match status" value="1"/>
</dbReference>
<dbReference type="GO" id="GO:0005525">
    <property type="term" value="F:GTP binding"/>
    <property type="evidence" value="ECO:0007669"/>
    <property type="project" value="UniProtKB-UniRule"/>
</dbReference>
<keyword evidence="17" id="KW-0282">Flagellum</keyword>
<protein>
    <recommendedName>
        <fullName evidence="3 13">Flagellar biosynthesis protein FlhF</fullName>
    </recommendedName>
</protein>
<evidence type="ECO:0000256" key="4">
    <source>
        <dbReference type="ARBA" id="ARBA00022448"/>
    </source>
</evidence>
<feature type="compositionally biased region" description="Polar residues" evidence="14">
    <location>
        <begin position="72"/>
        <end position="93"/>
    </location>
</feature>
<comment type="subcellular location">
    <subcellularLocation>
        <location evidence="1">Cell membrane</location>
        <topology evidence="1">Peripheral membrane protein</topology>
        <orientation evidence="1">Cytoplasmic side</orientation>
    </subcellularLocation>
</comment>
<evidence type="ECO:0000256" key="10">
    <source>
        <dbReference type="ARBA" id="ARBA00023136"/>
    </source>
</evidence>
<sequence length="519" mass="56138">MNAQRFIAPNSREAMALAKATFGDSAVILSSRSVEQGFEVVATSEADLGQLRTQVAAAPNPTQRPSERVQRANLQQRAENQLPRQSAGSSVAQDTEAMAMSTLSFQDYVRERMLRKRREVLQAPQAADMPQREPAPQEPLRAQGGVPARSAAPARDGSRLQPEEFDVRLRFAQTPQEPPRPKARPAPAPAQPEPSVAAAATPAAAARLTEQIDKLQAMMEERLSTLAWLGQAKQNPIEAGLLLKLIRCGYSPTVARAVMERLPESYAPAEAFRWTQEVLARNLRTHREAGHLCDEGGVFALVGATGVGKTTTAAKLAAQCVQAYGSSSIGLITLDSYRVAGYEQLRSYARMLGVVAHLAHDRAALQDLLELLANKRMVIIDTAGLGQKDPRIAEMMELLAAPSIKKLLVLNAGAHGDTLEEVVHAYQGPSLHGVVLSKLDEAAKLGPALDTLIRHQLVLRGLSTGQRVPEDWQRPDAPTLVRLSMATSGKSAFDPQSAELPLYFAESGQERVALDGRHA</sequence>
<evidence type="ECO:0000256" key="5">
    <source>
        <dbReference type="ARBA" id="ARBA00022475"/>
    </source>
</evidence>
<dbReference type="GO" id="GO:0003924">
    <property type="term" value="F:GTPase activity"/>
    <property type="evidence" value="ECO:0007669"/>
    <property type="project" value="UniProtKB-UniRule"/>
</dbReference>
<dbReference type="GO" id="GO:0005047">
    <property type="term" value="F:signal recognition particle binding"/>
    <property type="evidence" value="ECO:0007669"/>
    <property type="project" value="TreeGrafter"/>
</dbReference>
<keyword evidence="11" id="KW-1006">Bacterial flagellum protein export</keyword>
<dbReference type="KEGG" id="cbaa:SRAA_0483"/>
<dbReference type="Proteomes" id="UP000067461">
    <property type="component" value="Chromosome"/>
</dbReference>
<gene>
    <name evidence="17" type="ORF">SRAA_0483</name>
</gene>
<dbReference type="Gene3D" id="1.20.120.1380">
    <property type="entry name" value="Flagellar FlhF biosynthesis protein, N domain"/>
    <property type="match status" value="1"/>
</dbReference>
<keyword evidence="8" id="KW-0653">Protein transport</keyword>
<keyword evidence="6" id="KW-0547">Nucleotide-binding</keyword>
<dbReference type="SUPFAM" id="SSF52540">
    <property type="entry name" value="P-loop containing nucleoside triphosphate hydrolases"/>
    <property type="match status" value="1"/>
</dbReference>
<dbReference type="PANTHER" id="PTHR43134">
    <property type="entry name" value="SIGNAL RECOGNITION PARTICLE RECEPTOR SUBUNIT ALPHA"/>
    <property type="match status" value="1"/>
</dbReference>
<keyword evidence="10" id="KW-0472">Membrane</keyword>
<evidence type="ECO:0000256" key="1">
    <source>
        <dbReference type="ARBA" id="ARBA00004413"/>
    </source>
</evidence>
<evidence type="ECO:0000256" key="9">
    <source>
        <dbReference type="ARBA" id="ARBA00023134"/>
    </source>
</evidence>
<dbReference type="CDD" id="cd17873">
    <property type="entry name" value="FlhF"/>
    <property type="match status" value="1"/>
</dbReference>
<evidence type="ECO:0000256" key="14">
    <source>
        <dbReference type="SAM" id="MobiDB-lite"/>
    </source>
</evidence>
<evidence type="ECO:0000256" key="7">
    <source>
        <dbReference type="ARBA" id="ARBA00022795"/>
    </source>
</evidence>
<feature type="region of interest" description="Disordered" evidence="14">
    <location>
        <begin position="56"/>
        <end position="95"/>
    </location>
</feature>
<keyword evidence="9" id="KW-0342">GTP-binding</keyword>
<keyword evidence="7" id="KW-1005">Bacterial flagellum biogenesis</keyword>
<feature type="domain" description="SRP54-type proteins GTP-binding" evidence="16">
    <location>
        <begin position="296"/>
        <end position="486"/>
    </location>
</feature>
<evidence type="ECO:0000256" key="6">
    <source>
        <dbReference type="ARBA" id="ARBA00022741"/>
    </source>
</evidence>
<comment type="similarity">
    <text evidence="2">Belongs to the GTP-binding SRP family.</text>
</comment>
<dbReference type="FunFam" id="3.40.50.300:FF:000695">
    <property type="entry name" value="Flagellar biosynthesis regulator FlhF"/>
    <property type="match status" value="1"/>
</dbReference>
<accession>A0A060NH39</accession>
<evidence type="ECO:0000256" key="12">
    <source>
        <dbReference type="ARBA" id="ARBA00025337"/>
    </source>
</evidence>
<evidence type="ECO:0000259" key="15">
    <source>
        <dbReference type="SMART" id="SM00382"/>
    </source>
</evidence>
<dbReference type="NCBIfam" id="TIGR03499">
    <property type="entry name" value="FlhF"/>
    <property type="match status" value="1"/>
</dbReference>
<dbReference type="InterPro" id="IPR020006">
    <property type="entry name" value="FlhF"/>
</dbReference>
<keyword evidence="17" id="KW-0969">Cilium</keyword>
<evidence type="ECO:0000256" key="13">
    <source>
        <dbReference type="NCBIfam" id="TIGR03499"/>
    </source>
</evidence>
<dbReference type="SMART" id="SM00962">
    <property type="entry name" value="SRP54"/>
    <property type="match status" value="1"/>
</dbReference>
<dbReference type="STRING" id="1458425.SRAA_0483"/>
<keyword evidence="5" id="KW-1003">Cell membrane</keyword>
<evidence type="ECO:0000256" key="3">
    <source>
        <dbReference type="ARBA" id="ARBA00014919"/>
    </source>
</evidence>
<dbReference type="RefSeq" id="WP_045530730.1">
    <property type="nucleotide sequence ID" value="NZ_AP014568.1"/>
</dbReference>
<proteinExistence type="inferred from homology"/>
<dbReference type="InterPro" id="IPR003593">
    <property type="entry name" value="AAA+_ATPase"/>
</dbReference>
<feature type="domain" description="AAA+ ATPase" evidence="15">
    <location>
        <begin position="295"/>
        <end position="459"/>
    </location>
</feature>
<evidence type="ECO:0000256" key="2">
    <source>
        <dbReference type="ARBA" id="ARBA00008531"/>
    </source>
</evidence>